<evidence type="ECO:0000313" key="9">
    <source>
        <dbReference type="Proteomes" id="UP000005695"/>
    </source>
</evidence>
<dbReference type="GO" id="GO:0005737">
    <property type="term" value="C:cytoplasm"/>
    <property type="evidence" value="ECO:0007669"/>
    <property type="project" value="UniProtKB-SubCell"/>
</dbReference>
<dbReference type="RefSeq" id="WP_006000764.1">
    <property type="nucleotide sequence ID" value="NZ_AAEW02000010.1"/>
</dbReference>
<keyword evidence="4 7" id="KW-0704">Schiff base</keyword>
<keyword evidence="9" id="KW-1185">Reference proteome</keyword>
<accession>Q1JZ38</accession>
<evidence type="ECO:0000313" key="8">
    <source>
        <dbReference type="EMBL" id="EAT15456.1"/>
    </source>
</evidence>
<feature type="active site" description="Proton donor/acceptor" evidence="7">
    <location>
        <position position="92"/>
    </location>
</feature>
<dbReference type="GO" id="GO:0004139">
    <property type="term" value="F:deoxyribose-phosphate aldolase activity"/>
    <property type="evidence" value="ECO:0007669"/>
    <property type="project" value="UniProtKB-UniRule"/>
</dbReference>
<name>Q1JZ38_DESA6</name>
<dbReference type="PIRSF" id="PIRSF001357">
    <property type="entry name" value="DeoC"/>
    <property type="match status" value="1"/>
</dbReference>
<dbReference type="CDD" id="cd00959">
    <property type="entry name" value="DeoC"/>
    <property type="match status" value="1"/>
</dbReference>
<comment type="pathway">
    <text evidence="7">Carbohydrate degradation; 2-deoxy-D-ribose 1-phosphate degradation; D-glyceraldehyde 3-phosphate and acetaldehyde from 2-deoxy-alpha-D-ribose 1-phosphate: step 2/2.</text>
</comment>
<dbReference type="SMART" id="SM01133">
    <property type="entry name" value="DeoC"/>
    <property type="match status" value="1"/>
</dbReference>
<comment type="catalytic activity">
    <reaction evidence="5 7">
        <text>2-deoxy-D-ribose 5-phosphate = D-glyceraldehyde 3-phosphate + acetaldehyde</text>
        <dbReference type="Rhea" id="RHEA:12821"/>
        <dbReference type="ChEBI" id="CHEBI:15343"/>
        <dbReference type="ChEBI" id="CHEBI:59776"/>
        <dbReference type="ChEBI" id="CHEBI:62877"/>
        <dbReference type="EC" id="4.1.2.4"/>
    </reaction>
</comment>
<dbReference type="GO" id="GO:0016052">
    <property type="term" value="P:carbohydrate catabolic process"/>
    <property type="evidence" value="ECO:0007669"/>
    <property type="project" value="TreeGrafter"/>
</dbReference>
<feature type="active site" description="Proton donor/acceptor" evidence="7">
    <location>
        <position position="183"/>
    </location>
</feature>
<evidence type="ECO:0000256" key="5">
    <source>
        <dbReference type="ARBA" id="ARBA00048791"/>
    </source>
</evidence>
<keyword evidence="2 7" id="KW-0963">Cytoplasm</keyword>
<dbReference type="Proteomes" id="UP000005695">
    <property type="component" value="Unassembled WGS sequence"/>
</dbReference>
<proteinExistence type="inferred from homology"/>
<reference evidence="8" key="2">
    <citation type="submission" date="2006-05" db="EMBL/GenBank/DDBJ databases">
        <title>Sequencing of the draft genome and assembly of Desulfuromonas acetoxidans DSM 684.</title>
        <authorList>
            <consortium name="US DOE Joint Genome Institute (JGI-PGF)"/>
            <person name="Copeland A."/>
            <person name="Lucas S."/>
            <person name="Lapidus A."/>
            <person name="Barry K."/>
            <person name="Detter J.C."/>
            <person name="Glavina del Rio T."/>
            <person name="Hammon N."/>
            <person name="Israni S."/>
            <person name="Dalin E."/>
            <person name="Tice H."/>
            <person name="Bruce D."/>
            <person name="Pitluck S."/>
            <person name="Richardson P."/>
        </authorList>
    </citation>
    <scope>NUCLEOTIDE SEQUENCE [LARGE SCALE GENOMIC DNA]</scope>
    <source>
        <strain evidence="8">DSM 684</strain>
    </source>
</reference>
<dbReference type="PANTHER" id="PTHR10889:SF1">
    <property type="entry name" value="DEOXYRIBOSE-PHOSPHATE ALDOLASE"/>
    <property type="match status" value="1"/>
</dbReference>
<sequence>MSFVSPASLIDHTLLAPTACAADFEQLCEEAVEFCCASVCVPASRLPLVTDLLHGSEVAVGTVIGFPLGYETTASKVMQAAEACHLGADEVDMVIHGGWAQEGDYARIEHEIAEINRACEGRALKVIIECCYLNDQQKRQLTEVVMAAGAAYVKTSTGFGSGGATVADVTLLSEMAQGKIGVKAAGGIRDYATFQAMVDAGATRIGCSATATILDQWLQIKHK</sequence>
<dbReference type="GO" id="GO:0009264">
    <property type="term" value="P:deoxyribonucleotide catabolic process"/>
    <property type="evidence" value="ECO:0007669"/>
    <property type="project" value="UniProtKB-UniRule"/>
</dbReference>
<reference evidence="8" key="1">
    <citation type="submission" date="2006-05" db="EMBL/GenBank/DDBJ databases">
        <title>Annotation of the draft genome assembly of Desulfuromonas acetoxidans DSM 684.</title>
        <authorList>
            <consortium name="US DOE Joint Genome Institute (JGI-ORNL)"/>
            <person name="Larimer F."/>
            <person name="Land M."/>
            <person name="Hauser L."/>
        </authorList>
    </citation>
    <scope>NUCLEOTIDE SEQUENCE [LARGE SCALE GENOMIC DNA]</scope>
    <source>
        <strain evidence="8">DSM 684</strain>
    </source>
</reference>
<gene>
    <name evidence="7" type="primary">deoC</name>
    <name evidence="8" type="ORF">Dace_1318</name>
</gene>
<comment type="similarity">
    <text evidence="1 7">Belongs to the DeoC/FbaB aldolase family. DeoC type 1 subfamily.</text>
</comment>
<dbReference type="InterPro" id="IPR011343">
    <property type="entry name" value="DeoC"/>
</dbReference>
<dbReference type="Gene3D" id="3.20.20.70">
    <property type="entry name" value="Aldolase class I"/>
    <property type="match status" value="1"/>
</dbReference>
<dbReference type="PANTHER" id="PTHR10889">
    <property type="entry name" value="DEOXYRIBOSE-PHOSPHATE ALDOLASE"/>
    <property type="match status" value="1"/>
</dbReference>
<dbReference type="InterPro" id="IPR013785">
    <property type="entry name" value="Aldolase_TIM"/>
</dbReference>
<dbReference type="AlphaFoldDB" id="Q1JZ38"/>
<protein>
    <recommendedName>
        <fullName evidence="7">Deoxyribose-phosphate aldolase</fullName>
        <shortName evidence="7">DERA</shortName>
        <ecNumber evidence="7">4.1.2.4</ecNumber>
    </recommendedName>
    <alternativeName>
        <fullName evidence="7">2-deoxy-D-ribose 5-phosphate aldolase</fullName>
    </alternativeName>
    <alternativeName>
        <fullName evidence="7">Phosphodeoxyriboaldolase</fullName>
        <shortName evidence="7">Deoxyriboaldolase</shortName>
    </alternativeName>
</protein>
<dbReference type="Pfam" id="PF01791">
    <property type="entry name" value="DeoC"/>
    <property type="match status" value="1"/>
</dbReference>
<keyword evidence="3 7" id="KW-0456">Lyase</keyword>
<dbReference type="HAMAP" id="MF_00114">
    <property type="entry name" value="DeoC_type1"/>
    <property type="match status" value="1"/>
</dbReference>
<dbReference type="SUPFAM" id="SSF51569">
    <property type="entry name" value="Aldolase"/>
    <property type="match status" value="1"/>
</dbReference>
<feature type="active site" description="Schiff-base intermediate with acetaldehyde" evidence="7">
    <location>
        <position position="154"/>
    </location>
</feature>
<dbReference type="NCBIfam" id="TIGR00126">
    <property type="entry name" value="deoC"/>
    <property type="match status" value="1"/>
</dbReference>
<evidence type="ECO:0000256" key="6">
    <source>
        <dbReference type="ARBA" id="ARBA00056337"/>
    </source>
</evidence>
<dbReference type="OrthoDB" id="9774832at2"/>
<dbReference type="EMBL" id="AAEW02000010">
    <property type="protein sequence ID" value="EAT15456.1"/>
    <property type="molecule type" value="Genomic_DNA"/>
</dbReference>
<comment type="subcellular location">
    <subcellularLocation>
        <location evidence="7">Cytoplasm</location>
    </subcellularLocation>
</comment>
<evidence type="ECO:0000256" key="2">
    <source>
        <dbReference type="ARBA" id="ARBA00022490"/>
    </source>
</evidence>
<dbReference type="UniPathway" id="UPA00002">
    <property type="reaction ID" value="UER00468"/>
</dbReference>
<evidence type="ECO:0000256" key="4">
    <source>
        <dbReference type="ARBA" id="ARBA00023270"/>
    </source>
</evidence>
<dbReference type="FunFam" id="3.20.20.70:FF:000044">
    <property type="entry name" value="Deoxyribose-phosphate aldolase"/>
    <property type="match status" value="1"/>
</dbReference>
<evidence type="ECO:0000256" key="1">
    <source>
        <dbReference type="ARBA" id="ARBA00010936"/>
    </source>
</evidence>
<dbReference type="GO" id="GO:0006018">
    <property type="term" value="P:2-deoxyribose 1-phosphate catabolic process"/>
    <property type="evidence" value="ECO:0007669"/>
    <property type="project" value="UniProtKB-UniRule"/>
</dbReference>
<dbReference type="InterPro" id="IPR028581">
    <property type="entry name" value="DeoC_typeI"/>
</dbReference>
<dbReference type="EC" id="4.1.2.4" evidence="7"/>
<dbReference type="InterPro" id="IPR002915">
    <property type="entry name" value="DeoC/FbaB/LacD_aldolase"/>
</dbReference>
<evidence type="ECO:0000256" key="7">
    <source>
        <dbReference type="HAMAP-Rule" id="MF_00114"/>
    </source>
</evidence>
<evidence type="ECO:0000256" key="3">
    <source>
        <dbReference type="ARBA" id="ARBA00023239"/>
    </source>
</evidence>
<comment type="function">
    <text evidence="6 7">Catalyzes a reversible aldol reaction between acetaldehyde and D-glyceraldehyde 3-phosphate to generate 2-deoxy-D-ribose 5-phosphate.</text>
</comment>
<organism evidence="8 9">
    <name type="scientific">Desulfuromonas acetoxidans (strain DSM 684 / 11070)</name>
    <dbReference type="NCBI Taxonomy" id="281689"/>
    <lineage>
        <taxon>Bacteria</taxon>
        <taxon>Pseudomonadati</taxon>
        <taxon>Thermodesulfobacteriota</taxon>
        <taxon>Desulfuromonadia</taxon>
        <taxon>Desulfuromonadales</taxon>
        <taxon>Desulfuromonadaceae</taxon>
        <taxon>Desulfuromonas</taxon>
    </lineage>
</organism>
<comment type="caution">
    <text evidence="8">The sequence shown here is derived from an EMBL/GenBank/DDBJ whole genome shotgun (WGS) entry which is preliminary data.</text>
</comment>